<organism evidence="1 2">
    <name type="scientific">Persea americana</name>
    <name type="common">Avocado</name>
    <dbReference type="NCBI Taxonomy" id="3435"/>
    <lineage>
        <taxon>Eukaryota</taxon>
        <taxon>Viridiplantae</taxon>
        <taxon>Streptophyta</taxon>
        <taxon>Embryophyta</taxon>
        <taxon>Tracheophyta</taxon>
        <taxon>Spermatophyta</taxon>
        <taxon>Magnoliopsida</taxon>
        <taxon>Magnoliidae</taxon>
        <taxon>Laurales</taxon>
        <taxon>Lauraceae</taxon>
        <taxon>Persea</taxon>
    </lineage>
</organism>
<evidence type="ECO:0000313" key="1">
    <source>
        <dbReference type="EMBL" id="KAJ8633719.1"/>
    </source>
</evidence>
<name>A0ACC2LKZ9_PERAE</name>
<proteinExistence type="predicted"/>
<protein>
    <submittedName>
        <fullName evidence="1">Uncharacterized protein</fullName>
    </submittedName>
</protein>
<reference evidence="1 2" key="1">
    <citation type="journal article" date="2022" name="Hortic Res">
        <title>A haplotype resolved chromosomal level avocado genome allows analysis of novel avocado genes.</title>
        <authorList>
            <person name="Nath O."/>
            <person name="Fletcher S.J."/>
            <person name="Hayward A."/>
            <person name="Shaw L.M."/>
            <person name="Masouleh A.K."/>
            <person name="Furtado A."/>
            <person name="Henry R.J."/>
            <person name="Mitter N."/>
        </authorList>
    </citation>
    <scope>NUCLEOTIDE SEQUENCE [LARGE SCALE GENOMIC DNA]</scope>
    <source>
        <strain evidence="2">cv. Hass</strain>
    </source>
</reference>
<sequence length="127" mass="14352">MVTKSQIMGLLDNGVMELDLREMGLLFIGKRAGAVQNTWGQIGLIVTGDMSLVGDDVISRPRRLRPSPTVFFVFASQSTARVLKGKEDTYILDQHRHLKLDYKMGRICVEIILQFFLATLLDTFHLI</sequence>
<accession>A0ACC2LKZ9</accession>
<keyword evidence="2" id="KW-1185">Reference proteome</keyword>
<evidence type="ECO:0000313" key="2">
    <source>
        <dbReference type="Proteomes" id="UP001234297"/>
    </source>
</evidence>
<dbReference type="Proteomes" id="UP001234297">
    <property type="component" value="Chromosome 8"/>
</dbReference>
<comment type="caution">
    <text evidence="1">The sequence shown here is derived from an EMBL/GenBank/DDBJ whole genome shotgun (WGS) entry which is preliminary data.</text>
</comment>
<dbReference type="EMBL" id="CM056816">
    <property type="protein sequence ID" value="KAJ8633719.1"/>
    <property type="molecule type" value="Genomic_DNA"/>
</dbReference>
<gene>
    <name evidence="1" type="ORF">MRB53_027055</name>
</gene>